<sequence length="591" mass="66596">MKHIVGIDLGFSNTICSYSDNGSVKQLVFETSAILPSYIYEIYNFSNNTLNPKLKNNIREFSANYDKHLIFGSKKLLGRDFNHPNVKNFVYSHKNQMDIVNKNGKPTYKLIFQNGDISKEIYLSPDDVSAQILSYVSETYRSKFGHAIDSCVVTVPAKFDSNQRRDTISAIEKSGIKCLKLINEPTAAAFSYFSEHQTNNQKILIFDYGAGTLDVSIVEIKGKEFEVLYTEGNSDLGGHDLDLILYEDVLNTFKSKNKDITTIPDRSARILMLEVEQAKIKLSAESKATITIEDFASGYDLKVNIFRNHYEELISDEIEKSRKVLFNAIRGSKVEAETISAVFPIGGTCRTPLVQKMLNEFFNNTPKYDKYYLDFKGKVKIVNELSYEYSVSIGACKLAKILDSGDKIIDRIHYDKLANNVVFQMVFNDISSLEYVYRVMSIYDLIYPIGAVYTSMNPINPNTLFGGRWYEIVDSFPFYTNTQSMKMGGSKKIGIENLPSHMHRFSGRTSVEGNHSHSITKRGYINLAAGSNRQGMNRYDISDDPKDVSTGIFCGTAGNHTHVVAGITDPAGNGKDYMPPYITMHAWIRVG</sequence>
<dbReference type="Gene3D" id="3.30.420.40">
    <property type="match status" value="2"/>
</dbReference>
<dbReference type="InParanoid" id="A2G8T1"/>
<evidence type="ECO:0000256" key="2">
    <source>
        <dbReference type="ARBA" id="ARBA00022840"/>
    </source>
</evidence>
<reference evidence="5" key="1">
    <citation type="submission" date="2006-10" db="EMBL/GenBank/DDBJ databases">
        <authorList>
            <person name="Amadeo P."/>
            <person name="Zhao Q."/>
            <person name="Wortman J."/>
            <person name="Fraser-Liggett C."/>
            <person name="Carlton J."/>
        </authorList>
    </citation>
    <scope>NUCLEOTIDE SEQUENCE</scope>
    <source>
        <strain evidence="5">G3</strain>
    </source>
</reference>
<evidence type="ECO:0000259" key="4">
    <source>
        <dbReference type="Pfam" id="PF21939"/>
    </source>
</evidence>
<keyword evidence="1 3" id="KW-0547">Nucleotide-binding</keyword>
<keyword evidence="2 3" id="KW-0067">ATP-binding</keyword>
<dbReference type="STRING" id="5722.A2G8T1"/>
<evidence type="ECO:0000256" key="1">
    <source>
        <dbReference type="ARBA" id="ARBA00022741"/>
    </source>
</evidence>
<dbReference type="GO" id="GO:0016887">
    <property type="term" value="F:ATP hydrolysis activity"/>
    <property type="evidence" value="ECO:0000318"/>
    <property type="project" value="GO_Central"/>
</dbReference>
<comment type="similarity">
    <text evidence="3">Belongs to the heat shock protein 70 family.</text>
</comment>
<dbReference type="EMBL" id="DS114652">
    <property type="protein sequence ID" value="EAX86434.1"/>
    <property type="molecule type" value="Genomic_DNA"/>
</dbReference>
<dbReference type="eggNOG" id="KOG0101">
    <property type="taxonomic scope" value="Eukaryota"/>
</dbReference>
<proteinExistence type="inferred from homology"/>
<evidence type="ECO:0000313" key="6">
    <source>
        <dbReference type="Proteomes" id="UP000001542"/>
    </source>
</evidence>
<dbReference type="Pfam" id="PF00012">
    <property type="entry name" value="HSP70"/>
    <property type="match status" value="1"/>
</dbReference>
<dbReference type="Proteomes" id="UP000001542">
    <property type="component" value="Unassembled WGS sequence"/>
</dbReference>
<dbReference type="Pfam" id="PF21939">
    <property type="entry name" value="Gp10_C"/>
    <property type="match status" value="1"/>
</dbReference>
<dbReference type="PRINTS" id="PR00301">
    <property type="entry name" value="HEATSHOCK70"/>
</dbReference>
<dbReference type="InterPro" id="IPR043129">
    <property type="entry name" value="ATPase_NBD"/>
</dbReference>
<dbReference type="GO" id="GO:0005737">
    <property type="term" value="C:cytoplasm"/>
    <property type="evidence" value="ECO:0000318"/>
    <property type="project" value="GO_Central"/>
</dbReference>
<accession>A2G8T1</accession>
<dbReference type="GO" id="GO:0005524">
    <property type="term" value="F:ATP binding"/>
    <property type="evidence" value="ECO:0007669"/>
    <property type="project" value="UniProtKB-KW"/>
</dbReference>
<organism evidence="5 6">
    <name type="scientific">Trichomonas vaginalis (strain ATCC PRA-98 / G3)</name>
    <dbReference type="NCBI Taxonomy" id="412133"/>
    <lineage>
        <taxon>Eukaryota</taxon>
        <taxon>Metamonada</taxon>
        <taxon>Parabasalia</taxon>
        <taxon>Trichomonadida</taxon>
        <taxon>Trichomonadidae</taxon>
        <taxon>Trichomonas</taxon>
    </lineage>
</organism>
<name>A2G8T1_TRIV3</name>
<gene>
    <name evidence="5" type="ORF">TVAG_264860</name>
</gene>
<dbReference type="GO" id="GO:0044183">
    <property type="term" value="F:protein folding chaperone"/>
    <property type="evidence" value="ECO:0000318"/>
    <property type="project" value="GO_Central"/>
</dbReference>
<dbReference type="Gene3D" id="3.90.640.10">
    <property type="entry name" value="Actin, Chain A, domain 4"/>
    <property type="match status" value="1"/>
</dbReference>
<evidence type="ECO:0000256" key="3">
    <source>
        <dbReference type="RuleBase" id="RU003322"/>
    </source>
</evidence>
<reference evidence="5" key="2">
    <citation type="journal article" date="2007" name="Science">
        <title>Draft genome sequence of the sexually transmitted pathogen Trichomonas vaginalis.</title>
        <authorList>
            <person name="Carlton J.M."/>
            <person name="Hirt R.P."/>
            <person name="Silva J.C."/>
            <person name="Delcher A.L."/>
            <person name="Schatz M."/>
            <person name="Zhao Q."/>
            <person name="Wortman J.R."/>
            <person name="Bidwell S.L."/>
            <person name="Alsmark U.C.M."/>
            <person name="Besteiro S."/>
            <person name="Sicheritz-Ponten T."/>
            <person name="Noel C.J."/>
            <person name="Dacks J.B."/>
            <person name="Foster P.G."/>
            <person name="Simillion C."/>
            <person name="Van de Peer Y."/>
            <person name="Miranda-Saavedra D."/>
            <person name="Barton G.J."/>
            <person name="Westrop G.D."/>
            <person name="Mueller S."/>
            <person name="Dessi D."/>
            <person name="Fiori P.L."/>
            <person name="Ren Q."/>
            <person name="Paulsen I."/>
            <person name="Zhang H."/>
            <person name="Bastida-Corcuera F.D."/>
            <person name="Simoes-Barbosa A."/>
            <person name="Brown M.T."/>
            <person name="Hayes R.D."/>
            <person name="Mukherjee M."/>
            <person name="Okumura C.Y."/>
            <person name="Schneider R."/>
            <person name="Smith A.J."/>
            <person name="Vanacova S."/>
            <person name="Villalvazo M."/>
            <person name="Haas B.J."/>
            <person name="Pertea M."/>
            <person name="Feldblyum T.V."/>
            <person name="Utterback T.R."/>
            <person name="Shu C.L."/>
            <person name="Osoegawa K."/>
            <person name="de Jong P.J."/>
            <person name="Hrdy I."/>
            <person name="Horvathova L."/>
            <person name="Zubacova Z."/>
            <person name="Dolezal P."/>
            <person name="Malik S.B."/>
            <person name="Logsdon J.M. Jr."/>
            <person name="Henze K."/>
            <person name="Gupta A."/>
            <person name="Wang C.C."/>
            <person name="Dunne R.L."/>
            <person name="Upcroft J.A."/>
            <person name="Upcroft P."/>
            <person name="White O."/>
            <person name="Salzberg S.L."/>
            <person name="Tang P."/>
            <person name="Chiu C.-H."/>
            <person name="Lee Y.-S."/>
            <person name="Embley T.M."/>
            <person name="Coombs G.H."/>
            <person name="Mottram J.C."/>
            <person name="Tachezy J."/>
            <person name="Fraser-Liggett C.M."/>
            <person name="Johnson P.J."/>
        </authorList>
    </citation>
    <scope>NUCLEOTIDE SEQUENCE [LARGE SCALE GENOMIC DNA]</scope>
    <source>
        <strain evidence="5">G3</strain>
    </source>
</reference>
<dbReference type="Gene3D" id="3.30.30.30">
    <property type="match status" value="1"/>
</dbReference>
<protein>
    <submittedName>
        <fullName evidence="5">DnaK protein</fullName>
    </submittedName>
</protein>
<dbReference type="GO" id="GO:0140662">
    <property type="term" value="F:ATP-dependent protein folding chaperone"/>
    <property type="evidence" value="ECO:0007669"/>
    <property type="project" value="InterPro"/>
</dbReference>
<dbReference type="GO" id="GO:0031072">
    <property type="term" value="F:heat shock protein binding"/>
    <property type="evidence" value="ECO:0000318"/>
    <property type="project" value="GO_Central"/>
</dbReference>
<dbReference type="SMR" id="A2G8T1"/>
<dbReference type="OrthoDB" id="3789372at2759"/>
<dbReference type="FunFam" id="3.90.640.10:FF:000003">
    <property type="entry name" value="Molecular chaperone DnaK"/>
    <property type="match status" value="1"/>
</dbReference>
<dbReference type="SUPFAM" id="SSF53067">
    <property type="entry name" value="Actin-like ATPase domain"/>
    <property type="match status" value="2"/>
</dbReference>
<dbReference type="VEuPathDB" id="TrichDB:TVAGG3_0621360"/>
<dbReference type="FunFam" id="3.30.30.30:FF:000003">
    <property type="entry name" value="Heat shock protein 9"/>
    <property type="match status" value="1"/>
</dbReference>
<keyword evidence="6" id="KW-1185">Reference proteome</keyword>
<feature type="domain" description="Baseplate structural protein Gp10 C-terminal" evidence="4">
    <location>
        <begin position="442"/>
        <end position="590"/>
    </location>
</feature>
<dbReference type="GO" id="GO:0042026">
    <property type="term" value="P:protein refolding"/>
    <property type="evidence" value="ECO:0000318"/>
    <property type="project" value="GO_Central"/>
</dbReference>
<dbReference type="AlphaFoldDB" id="A2G8T1"/>
<evidence type="ECO:0000313" key="5">
    <source>
        <dbReference type="EMBL" id="EAX86434.1"/>
    </source>
</evidence>
<dbReference type="PANTHER" id="PTHR19375">
    <property type="entry name" value="HEAT SHOCK PROTEIN 70KDA"/>
    <property type="match status" value="1"/>
</dbReference>
<dbReference type="InterPro" id="IPR053827">
    <property type="entry name" value="Gp10_C"/>
</dbReference>
<dbReference type="InterPro" id="IPR013126">
    <property type="entry name" value="Hsp_70_fam"/>
</dbReference>
<dbReference type="VEuPathDB" id="TrichDB:TVAG_264860"/>
<dbReference type="VEuPathDB" id="TrichDB:TVAGG3_1004440"/>